<sequence length="580" mass="65345">MNWTGGRLRRQSHNRPDSILRIQKQHFAKGRLKKRESNNKNSSISYLRSISHLRDNGPNEPYHNSTRNGDASWTTSQADQAGNRICTSFNITHGNQSHQGNLASANRLAIKPSSNAEEGTGLSYIDNIKQRLLHKTDWVGISPTRPVQVNFVPIEEKERIGKRRKLSSADRMTATAMTRRSTLHSKASFSFDGQWSPRMNPGSGSNIDIRIHTAETPLGISGSLQSPIRMDSSDSILLDDSIDGGLGERHASVNRGPSIEPDKQQGFPQSEKGQRERVTRSSSELLTDRSSTMPVIHRFTLDDQILAEKEGNSELNHSISKYQQLSPQISPRNRFANNCFDESEEQLSFSVTVKVDDRFSENAGSYGSNSDLLPQTQKIPRQLPPQPLLRKQPVFSTPFRTTGDTQFLDYKYFHQELPPQYPQETMSFFGQNVPTPGVPDGAHKSYYNHSSPIQKIAAPPNQDEQFSDSPPYIPAASFRETNNKPKEPDQSPEKPAPRFRFPAHWTPHHNEQQFVYAEEEAPANIPTSPFVIAAPRASSPFGRPRKALYAFDKDFTGASHQSDEHEEHDIPPYFNTPFHR</sequence>
<protein>
    <submittedName>
        <fullName evidence="2">Uncharacterized protein</fullName>
    </submittedName>
</protein>
<dbReference type="Proteomes" id="UP000509510">
    <property type="component" value="Chromosome II"/>
</dbReference>
<evidence type="ECO:0000313" key="2">
    <source>
        <dbReference type="EMBL" id="QKX56971.1"/>
    </source>
</evidence>
<accession>A0A7H8QTX6</accession>
<feature type="compositionally biased region" description="Basic and acidic residues" evidence="1">
    <location>
        <begin position="481"/>
        <end position="496"/>
    </location>
</feature>
<feature type="compositionally biased region" description="Polar residues" evidence="1">
    <location>
        <begin position="62"/>
        <end position="76"/>
    </location>
</feature>
<feature type="region of interest" description="Disordered" evidence="1">
    <location>
        <begin position="52"/>
        <end position="76"/>
    </location>
</feature>
<feature type="compositionally biased region" description="Basic and acidic residues" evidence="1">
    <location>
        <begin position="558"/>
        <end position="570"/>
    </location>
</feature>
<dbReference type="GeneID" id="55991581"/>
<feature type="region of interest" description="Disordered" evidence="1">
    <location>
        <begin position="558"/>
        <end position="580"/>
    </location>
</feature>
<evidence type="ECO:0000313" key="3">
    <source>
        <dbReference type="Proteomes" id="UP000509510"/>
    </source>
</evidence>
<keyword evidence="3" id="KW-1185">Reference proteome</keyword>
<proteinExistence type="predicted"/>
<feature type="region of interest" description="Disordered" evidence="1">
    <location>
        <begin position="453"/>
        <end position="498"/>
    </location>
</feature>
<dbReference type="KEGG" id="trg:TRUGW13939_04079"/>
<dbReference type="EMBL" id="CP055899">
    <property type="protein sequence ID" value="QKX56971.1"/>
    <property type="molecule type" value="Genomic_DNA"/>
</dbReference>
<reference evidence="3" key="1">
    <citation type="submission" date="2020-06" db="EMBL/GenBank/DDBJ databases">
        <title>A chromosome-scale genome assembly of Talaromyces rugulosus W13939.</title>
        <authorList>
            <person name="Wang B."/>
            <person name="Guo L."/>
            <person name="Ye K."/>
            <person name="Wang L."/>
        </authorList>
    </citation>
    <scope>NUCLEOTIDE SEQUENCE [LARGE SCALE GENOMIC DNA]</scope>
    <source>
        <strain evidence="3">W13939</strain>
    </source>
</reference>
<dbReference type="OrthoDB" id="5426563at2759"/>
<dbReference type="RefSeq" id="XP_035343149.1">
    <property type="nucleotide sequence ID" value="XM_035487256.1"/>
</dbReference>
<feature type="region of interest" description="Disordered" evidence="1">
    <location>
        <begin position="235"/>
        <end position="286"/>
    </location>
</feature>
<organism evidence="2 3">
    <name type="scientific">Talaromyces rugulosus</name>
    <name type="common">Penicillium rugulosum</name>
    <dbReference type="NCBI Taxonomy" id="121627"/>
    <lineage>
        <taxon>Eukaryota</taxon>
        <taxon>Fungi</taxon>
        <taxon>Dikarya</taxon>
        <taxon>Ascomycota</taxon>
        <taxon>Pezizomycotina</taxon>
        <taxon>Eurotiomycetes</taxon>
        <taxon>Eurotiomycetidae</taxon>
        <taxon>Eurotiales</taxon>
        <taxon>Trichocomaceae</taxon>
        <taxon>Talaromyces</taxon>
        <taxon>Talaromyces sect. Islandici</taxon>
    </lineage>
</organism>
<name>A0A7H8QTX6_TALRU</name>
<gene>
    <name evidence="2" type="ORF">TRUGW13939_04079</name>
</gene>
<evidence type="ECO:0000256" key="1">
    <source>
        <dbReference type="SAM" id="MobiDB-lite"/>
    </source>
</evidence>
<dbReference type="AlphaFoldDB" id="A0A7H8QTX6"/>